<gene>
    <name evidence="1" type="ORF">D5H75_38470</name>
</gene>
<protein>
    <submittedName>
        <fullName evidence="1">Uncharacterized protein</fullName>
    </submittedName>
</protein>
<sequence length="74" mass="8308">MRLVFVPDRTLSPAEHEDLSKFGFTPTGDGRTWQLVGHIAWHADETQSVALFSQLLRQVFPQAECVEATATPIR</sequence>
<dbReference type="EMBL" id="QZEY01000027">
    <property type="protein sequence ID" value="RJL21101.1"/>
    <property type="molecule type" value="Genomic_DNA"/>
</dbReference>
<proteinExistence type="predicted"/>
<reference evidence="1 2" key="1">
    <citation type="submission" date="2018-09" db="EMBL/GenBank/DDBJ databases">
        <title>YIM 75507 draft genome.</title>
        <authorList>
            <person name="Tang S."/>
            <person name="Feng Y."/>
        </authorList>
    </citation>
    <scope>NUCLEOTIDE SEQUENCE [LARGE SCALE GENOMIC DNA]</scope>
    <source>
        <strain evidence="1 2">YIM 75507</strain>
    </source>
</reference>
<accession>A0A3A4AJR1</accession>
<keyword evidence="2" id="KW-1185">Reference proteome</keyword>
<evidence type="ECO:0000313" key="1">
    <source>
        <dbReference type="EMBL" id="RJL21101.1"/>
    </source>
</evidence>
<evidence type="ECO:0000313" key="2">
    <source>
        <dbReference type="Proteomes" id="UP000265768"/>
    </source>
</evidence>
<comment type="caution">
    <text evidence="1">The sequence shown here is derived from an EMBL/GenBank/DDBJ whole genome shotgun (WGS) entry which is preliminary data.</text>
</comment>
<organism evidence="1 2">
    <name type="scientific">Bailinhaonella thermotolerans</name>
    <dbReference type="NCBI Taxonomy" id="1070861"/>
    <lineage>
        <taxon>Bacteria</taxon>
        <taxon>Bacillati</taxon>
        <taxon>Actinomycetota</taxon>
        <taxon>Actinomycetes</taxon>
        <taxon>Streptosporangiales</taxon>
        <taxon>Streptosporangiaceae</taxon>
        <taxon>Bailinhaonella</taxon>
    </lineage>
</organism>
<dbReference type="AlphaFoldDB" id="A0A3A4AJR1"/>
<dbReference type="Proteomes" id="UP000265768">
    <property type="component" value="Unassembled WGS sequence"/>
</dbReference>
<name>A0A3A4AJR1_9ACTN</name>